<sequence length="1118" mass="127105">MSKVLTQQKATIRGISSHFQRSINLTYDAGNGDYISGYIPTLNGAATLADILQNTEPQATHRAHILHAPYGSGKSLLSLILSAMTDANVADQKALEVVLERLNRHYAEESEVIKQYQQQGRRLLPVILSGAEGSLISALIRALNRSLSKLGLGDLHPRTQYSAALETISRWEKAYPDVYRQLENRLKLEGMNTLSLVIKLEDFQPEALDIFEQFYPELTAGAQFDRYASASLTEAFHDTAVSLKEVGYDGIIIIWDEFGRFMEAKSSDAFGTEAAQLQTFAEFCNRSGDAQVHLILVTHRQLLTYASDLPTEYQQEWARIAERFQAHDVSSDSAVVYRLITEAIVTQDENAWQLLRTQNQTRFDELTARSLELGIFNLDDVELRQNVVERAWPLHPLTVYALPRVSSKVAQNERTLFTFLAADEPHTLQEKLKNAPTGWWQVGVDALWDYFAEGIRLNIQPGGVHHVWSGVTHALSKIEPNDQLTQCVVKALGILTIVGDVNVQALSNGGRVVPTTDLLAWAINEPVEAVAVSLQTLTKRRAVAFRRADGFWTFTRGSDLDLDAEINGIIQRQSPSRLQLRQLLERNAPLPYHLPRGYNLEKKMVRYYRSLYRWPHELSSLGSDEALKQLGGRVSYADGVIVYVLVTTLVERQEAEEVVQALPNGRAIYVIPNQPLLVSEALRELYALSILENDPQFMAQDERLPREVDFFIEDTQRRIHRTLQPLLSPFHKGAKWYIPDNGRWQSQVVNSQASISRLLTQLSHIWFNHTPIINSESLNQRKPTTQQLNAANKVIDALLVRSEDGLFPFDLDLQGYGPNRLILRTLLVQTGLLLPVDSNDENGRWQLSRPNNEILARVWDEIQAFLNSAIEDEQEVETLIDKLQLPPFGIRRGVLPVLLAAAMQPRLRVLTIRQQRKVVSPLTGETFTALCQKPDEFTIEVGPWEKHHAALWDVLEAFSYSFLGDHEREQQPLSYLSVGLLRWLQTQPRYCRDTNQISKEAREFRQLIRKAQRDPTSVLFYDMLDLLDDNSVPAADEVAYREALKQQIGHLSSEIASSYQALLYQLDRFVEEEFAKNSPKRYRTGQAALRYWLDRLDEQIENDLNSLRFSDTLAQNFV</sequence>
<accession>A0A3B0VXJ8</accession>
<proteinExistence type="predicted"/>
<organism evidence="1">
    <name type="scientific">hydrothermal vent metagenome</name>
    <dbReference type="NCBI Taxonomy" id="652676"/>
    <lineage>
        <taxon>unclassified sequences</taxon>
        <taxon>metagenomes</taxon>
        <taxon>ecological metagenomes</taxon>
    </lineage>
</organism>
<dbReference type="EMBL" id="UOEU01001040">
    <property type="protein sequence ID" value="VAW43167.1"/>
    <property type="molecule type" value="Genomic_DNA"/>
</dbReference>
<name>A0A3B0VXJ8_9ZZZZ</name>
<gene>
    <name evidence="1" type="ORF">MNBD_CHLOROFLEXI01-1658</name>
</gene>
<feature type="non-terminal residue" evidence="1">
    <location>
        <position position="1118"/>
    </location>
</feature>
<reference evidence="1" key="1">
    <citation type="submission" date="2018-06" db="EMBL/GenBank/DDBJ databases">
        <authorList>
            <person name="Zhirakovskaya E."/>
        </authorList>
    </citation>
    <scope>NUCLEOTIDE SEQUENCE</scope>
</reference>
<evidence type="ECO:0000313" key="1">
    <source>
        <dbReference type="EMBL" id="VAW43167.1"/>
    </source>
</evidence>
<protein>
    <submittedName>
        <fullName evidence="1">Uncharacterized protein</fullName>
    </submittedName>
</protein>
<dbReference type="AlphaFoldDB" id="A0A3B0VXJ8"/>